<organism evidence="2 3">
    <name type="scientific">Periconia macrospinosa</name>
    <dbReference type="NCBI Taxonomy" id="97972"/>
    <lineage>
        <taxon>Eukaryota</taxon>
        <taxon>Fungi</taxon>
        <taxon>Dikarya</taxon>
        <taxon>Ascomycota</taxon>
        <taxon>Pezizomycotina</taxon>
        <taxon>Dothideomycetes</taxon>
        <taxon>Pleosporomycetidae</taxon>
        <taxon>Pleosporales</taxon>
        <taxon>Massarineae</taxon>
        <taxon>Periconiaceae</taxon>
        <taxon>Periconia</taxon>
    </lineage>
</organism>
<evidence type="ECO:0008006" key="4">
    <source>
        <dbReference type="Google" id="ProtNLM"/>
    </source>
</evidence>
<proteinExistence type="predicted"/>
<dbReference type="Proteomes" id="UP000244855">
    <property type="component" value="Unassembled WGS sequence"/>
</dbReference>
<dbReference type="EMBL" id="KZ805385">
    <property type="protein sequence ID" value="PVH99750.1"/>
    <property type="molecule type" value="Genomic_DNA"/>
</dbReference>
<evidence type="ECO:0000313" key="3">
    <source>
        <dbReference type="Proteomes" id="UP000244855"/>
    </source>
</evidence>
<accession>A0A2V1DNS6</accession>
<name>A0A2V1DNS6_9PLEO</name>
<feature type="transmembrane region" description="Helical" evidence="1">
    <location>
        <begin position="22"/>
        <end position="42"/>
    </location>
</feature>
<dbReference type="AlphaFoldDB" id="A0A2V1DNS6"/>
<keyword evidence="1" id="KW-0472">Membrane</keyword>
<evidence type="ECO:0000313" key="2">
    <source>
        <dbReference type="EMBL" id="PVH99750.1"/>
    </source>
</evidence>
<keyword evidence="1" id="KW-1133">Transmembrane helix</keyword>
<gene>
    <name evidence="2" type="ORF">DM02DRAFT_416273</name>
</gene>
<feature type="transmembrane region" description="Helical" evidence="1">
    <location>
        <begin position="62"/>
        <end position="85"/>
    </location>
</feature>
<evidence type="ECO:0000256" key="1">
    <source>
        <dbReference type="SAM" id="Phobius"/>
    </source>
</evidence>
<keyword evidence="1" id="KW-0812">Transmembrane</keyword>
<reference evidence="2 3" key="1">
    <citation type="journal article" date="2018" name="Sci. Rep.">
        <title>Comparative genomics provides insights into the lifestyle and reveals functional heterogeneity of dark septate endophytic fungi.</title>
        <authorList>
            <person name="Knapp D.G."/>
            <person name="Nemeth J.B."/>
            <person name="Barry K."/>
            <person name="Hainaut M."/>
            <person name="Henrissat B."/>
            <person name="Johnson J."/>
            <person name="Kuo A."/>
            <person name="Lim J.H.P."/>
            <person name="Lipzen A."/>
            <person name="Nolan M."/>
            <person name="Ohm R.A."/>
            <person name="Tamas L."/>
            <person name="Grigoriev I.V."/>
            <person name="Spatafora J.W."/>
            <person name="Nagy L.G."/>
            <person name="Kovacs G.M."/>
        </authorList>
    </citation>
    <scope>NUCLEOTIDE SEQUENCE [LARGE SCALE GENOMIC DNA]</scope>
    <source>
        <strain evidence="2 3">DSE2036</strain>
    </source>
</reference>
<keyword evidence="3" id="KW-1185">Reference proteome</keyword>
<protein>
    <recommendedName>
        <fullName evidence="4">Transmembrane protein</fullName>
    </recommendedName>
</protein>
<sequence length="112" mass="13105">MDARTNGMECPWAVDMRVGASFFWFMTMTYMTCNHAMGILYYQKKGVCLSVRLPVFRGYEIFLSLFSFLFLHVYLMIVVLMFFLVDLIPFFSFGLTSMLISGKESEKWIVDN</sequence>